<dbReference type="Pfam" id="PF07963">
    <property type="entry name" value="N_methyl"/>
    <property type="match status" value="1"/>
</dbReference>
<dbReference type="Proteomes" id="UP000267049">
    <property type="component" value="Unassembled WGS sequence"/>
</dbReference>
<evidence type="ECO:0000313" key="14">
    <source>
        <dbReference type="Proteomes" id="UP000267049"/>
    </source>
</evidence>
<dbReference type="GO" id="GO:0015628">
    <property type="term" value="P:protein secretion by the type II secretion system"/>
    <property type="evidence" value="ECO:0007669"/>
    <property type="project" value="InterPro"/>
</dbReference>
<name>A0A3M8SXX4_9GAMM</name>
<keyword evidence="4" id="KW-0488">Methylation</keyword>
<dbReference type="RefSeq" id="WP_123086286.1">
    <property type="nucleotide sequence ID" value="NZ_RIBS01000001.1"/>
</dbReference>
<feature type="transmembrane region" description="Helical" evidence="11">
    <location>
        <begin position="20"/>
        <end position="43"/>
    </location>
</feature>
<dbReference type="GO" id="GO:0015627">
    <property type="term" value="C:type II protein secretion system complex"/>
    <property type="evidence" value="ECO:0007669"/>
    <property type="project" value="InterPro"/>
</dbReference>
<dbReference type="InterPro" id="IPR045584">
    <property type="entry name" value="Pilin-like"/>
</dbReference>
<keyword evidence="14" id="KW-1185">Reference proteome</keyword>
<dbReference type="Gene3D" id="3.55.40.10">
    <property type="entry name" value="minor pseudopilin epsh domain"/>
    <property type="match status" value="1"/>
</dbReference>
<keyword evidence="6 11" id="KW-0812">Transmembrane</keyword>
<evidence type="ECO:0000256" key="11">
    <source>
        <dbReference type="SAM" id="Phobius"/>
    </source>
</evidence>
<sequence>MLSSKNPSPPLRRSLPARLAAGFTLVELLVVIIILAVVMAIGFPSFTAVFNNNRLSSTANEVVASVQIARIEAVRRNTRVILCNSADGATCTNVAAGVAWTGWIVLVPDGNGDGTANDPLLLRRGEPPPRVQLRASDALATGQLVFRSDGYARNGTAGNAPLANGSVAVCIVTTRPAQNERMVAVAAGSRISTRVLNGAGACDKPTDA</sequence>
<evidence type="ECO:0000256" key="8">
    <source>
        <dbReference type="ARBA" id="ARBA00023136"/>
    </source>
</evidence>
<dbReference type="OrthoDB" id="6039229at2"/>
<feature type="domain" description="General secretion pathway GspH" evidence="12">
    <location>
        <begin position="58"/>
        <end position="173"/>
    </location>
</feature>
<evidence type="ECO:0000259" key="12">
    <source>
        <dbReference type="Pfam" id="PF12019"/>
    </source>
</evidence>
<accession>A0A3M8SXX4</accession>
<evidence type="ECO:0000256" key="5">
    <source>
        <dbReference type="ARBA" id="ARBA00022519"/>
    </source>
</evidence>
<keyword evidence="3" id="KW-1003">Cell membrane</keyword>
<proteinExistence type="inferred from homology"/>
<dbReference type="InterPro" id="IPR022346">
    <property type="entry name" value="T2SS_GspH"/>
</dbReference>
<evidence type="ECO:0000256" key="2">
    <source>
        <dbReference type="ARBA" id="ARBA00021549"/>
    </source>
</evidence>
<dbReference type="PROSITE" id="PS00409">
    <property type="entry name" value="PROKAR_NTER_METHYL"/>
    <property type="match status" value="1"/>
</dbReference>
<protein>
    <recommendedName>
        <fullName evidence="2">Type II secretion system protein H</fullName>
    </recommendedName>
    <alternativeName>
        <fullName evidence="10">General secretion pathway protein H</fullName>
    </alternativeName>
</protein>
<dbReference type="AlphaFoldDB" id="A0A3M8SXX4"/>
<dbReference type="SUPFAM" id="SSF54523">
    <property type="entry name" value="Pili subunits"/>
    <property type="match status" value="1"/>
</dbReference>
<evidence type="ECO:0000256" key="6">
    <source>
        <dbReference type="ARBA" id="ARBA00022692"/>
    </source>
</evidence>
<gene>
    <name evidence="13" type="ORF">EER27_01690</name>
</gene>
<evidence type="ECO:0000256" key="1">
    <source>
        <dbReference type="ARBA" id="ARBA00004377"/>
    </source>
</evidence>
<evidence type="ECO:0000256" key="9">
    <source>
        <dbReference type="ARBA" id="ARBA00025772"/>
    </source>
</evidence>
<dbReference type="NCBIfam" id="TIGR02532">
    <property type="entry name" value="IV_pilin_GFxxxE"/>
    <property type="match status" value="1"/>
</dbReference>
<dbReference type="GO" id="GO:0005886">
    <property type="term" value="C:plasma membrane"/>
    <property type="evidence" value="ECO:0007669"/>
    <property type="project" value="UniProtKB-SubCell"/>
</dbReference>
<dbReference type="EMBL" id="RIBS01000001">
    <property type="protein sequence ID" value="RNF86167.1"/>
    <property type="molecule type" value="Genomic_DNA"/>
</dbReference>
<comment type="subcellular location">
    <subcellularLocation>
        <location evidence="1">Cell inner membrane</location>
        <topology evidence="1">Single-pass membrane protein</topology>
    </subcellularLocation>
</comment>
<comment type="caution">
    <text evidence="13">The sequence shown here is derived from an EMBL/GenBank/DDBJ whole genome shotgun (WGS) entry which is preliminary data.</text>
</comment>
<keyword evidence="8 11" id="KW-0472">Membrane</keyword>
<evidence type="ECO:0000313" key="13">
    <source>
        <dbReference type="EMBL" id="RNF86167.1"/>
    </source>
</evidence>
<evidence type="ECO:0000256" key="10">
    <source>
        <dbReference type="ARBA" id="ARBA00030775"/>
    </source>
</evidence>
<dbReference type="InterPro" id="IPR012902">
    <property type="entry name" value="N_methyl_site"/>
</dbReference>
<reference evidence="13 14" key="1">
    <citation type="submission" date="2018-11" db="EMBL/GenBank/DDBJ databases">
        <title>Lysobacter cryohumiis sp. nov., isolated from soil in the Tianshan Mountains, Xinjiang, China.</title>
        <authorList>
            <person name="Luo Y."/>
            <person name="Sheng H."/>
        </authorList>
    </citation>
    <scope>NUCLEOTIDE SEQUENCE [LARGE SCALE GENOMIC DNA]</scope>
    <source>
        <strain evidence="13 14">ZS60</strain>
    </source>
</reference>
<keyword evidence="5" id="KW-0997">Cell inner membrane</keyword>
<evidence type="ECO:0000256" key="4">
    <source>
        <dbReference type="ARBA" id="ARBA00022481"/>
    </source>
</evidence>
<dbReference type="Pfam" id="PF12019">
    <property type="entry name" value="GspH"/>
    <property type="match status" value="1"/>
</dbReference>
<evidence type="ECO:0000256" key="3">
    <source>
        <dbReference type="ARBA" id="ARBA00022475"/>
    </source>
</evidence>
<keyword evidence="7 11" id="KW-1133">Transmembrane helix</keyword>
<comment type="similarity">
    <text evidence="9">Belongs to the GSP H family.</text>
</comment>
<organism evidence="13 14">
    <name type="scientific">Montanilutibacter psychrotolerans</name>
    <dbReference type="NCBI Taxonomy" id="1327343"/>
    <lineage>
        <taxon>Bacteria</taxon>
        <taxon>Pseudomonadati</taxon>
        <taxon>Pseudomonadota</taxon>
        <taxon>Gammaproteobacteria</taxon>
        <taxon>Lysobacterales</taxon>
        <taxon>Lysobacteraceae</taxon>
        <taxon>Montanilutibacter</taxon>
    </lineage>
</organism>
<evidence type="ECO:0000256" key="7">
    <source>
        <dbReference type="ARBA" id="ARBA00022989"/>
    </source>
</evidence>